<proteinExistence type="predicted"/>
<feature type="region of interest" description="Disordered" evidence="1">
    <location>
        <begin position="636"/>
        <end position="657"/>
    </location>
</feature>
<dbReference type="RefSeq" id="XP_056030046.1">
    <property type="nucleotide sequence ID" value="XM_056173188.1"/>
</dbReference>
<feature type="transmembrane region" description="Helical" evidence="2">
    <location>
        <begin position="1212"/>
        <end position="1237"/>
    </location>
</feature>
<feature type="domain" description="AAA+ ATPase" evidence="3">
    <location>
        <begin position="63"/>
        <end position="178"/>
    </location>
</feature>
<feature type="compositionally biased region" description="Polar residues" evidence="1">
    <location>
        <begin position="1026"/>
        <end position="1045"/>
    </location>
</feature>
<dbReference type="InterPro" id="IPR011990">
    <property type="entry name" value="TPR-like_helical_dom_sf"/>
</dbReference>
<dbReference type="GeneID" id="80867876"/>
<keyword evidence="2" id="KW-0472">Membrane</keyword>
<reference evidence="4" key="1">
    <citation type="submission" date="2022-09" db="EMBL/GenBank/DDBJ databases">
        <title>Chromosome-level assembly of Trichoderma breve T069, a fungus used in development of biopesticide product.</title>
        <authorList>
            <person name="Lin R."/>
            <person name="Liu T."/>
        </authorList>
    </citation>
    <scope>NUCLEOTIDE SEQUENCE</scope>
    <source>
        <strain evidence="4">T069</strain>
    </source>
</reference>
<accession>A0A9W9E810</accession>
<protein>
    <submittedName>
        <fullName evidence="4">AAA domain-containing protein</fullName>
    </submittedName>
</protein>
<dbReference type="PANTHER" id="PTHR46082">
    <property type="entry name" value="ATP/GTP-BINDING PROTEIN-RELATED"/>
    <property type="match status" value="1"/>
</dbReference>
<evidence type="ECO:0000256" key="1">
    <source>
        <dbReference type="SAM" id="MobiDB-lite"/>
    </source>
</evidence>
<feature type="transmembrane region" description="Helical" evidence="2">
    <location>
        <begin position="1249"/>
        <end position="1270"/>
    </location>
</feature>
<gene>
    <name evidence="4" type="ORF">T069G_05978</name>
</gene>
<keyword evidence="2" id="KW-0812">Transmembrane</keyword>
<dbReference type="PANTHER" id="PTHR46082:SF11">
    <property type="entry name" value="AAA+ ATPASE DOMAIN-CONTAINING PROTEIN-RELATED"/>
    <property type="match status" value="1"/>
</dbReference>
<dbReference type="Gene3D" id="1.25.40.10">
    <property type="entry name" value="Tetratricopeptide repeat domain"/>
    <property type="match status" value="1"/>
</dbReference>
<sequence length="1276" mass="145842">MRRFNISSNTFYSDAHISQGDMNWRQPARPAVCRVPYFRNKNLVGRPDLMNELNRLLPQESTGYRSAALWGRAGSGKTQLALEYAYRRFDNDKNCFVFWVNAETQGTFLQDFESIGQTLDIFKTYLTTIDLLRAVRDQIEALPKWVLILDNADDLRLLGVNQEAEQIRNLIRYIPRASNGTVLWTSRDAHIAGTLVPPAQCIEVASMTSNEAKELLKKTRNLRKSTEEVQEVQEEEVETAALLEKLLWLPLAITQVGAYMRRTSTSAKEYLYLLEQGRKRWDTLDEYDEHRRLPLLKQAVTDVKQPPSCHFLVPIKRSPYFTGREDLLWALLMRMRPRLGDFDDCQKTIIEGPEGIGKTQVALEAAYRLHAKDPSCSIFWVSAKDTISLENSYYNIGEKLNIEGLDNDGANINLLVRIALDKEISGPWLLVVDDADDFERLGFTNYLPSCLHGSILFIQRKLKTTARPYIPKDSILRVEEMDCGEALNLLKICLKEAQETEFSDIKQLLDFLDDLSRSYERQGHWAEAQKLGKELIEAHMVIFGDEDNVTLEIMDEMLQRYKNRGQWQDAEILQLRIIETHKKILGADKHTVASIRSLAFINKNQGRLEEADKLYISTIGTHETKLGNISENMSLTSEPEDLEGDSGYASASRRATTTVPSVSGLQNDIDDVTSPEKAEVENVISVSVDDDVRSVVSEGDDVRSQISDVTTNEGMTGKALIRAFLAEQPQFKALCEKALAKMNRHRFIENMSRLLRSFHKGLAAEAKSEAEKVVTGLLRSKRGRRRISEQLAAHIDMEHEETQDKIDLEISSSKMQNVEDWLSQAMKPSSIEDVELSVDLHQDIEQDSDAMEMDSEDGNEAYSFPYISELKAFLLASKAFQSLQVQFALMFLSSDLGDVLQSIPRESIWLSQEQDVSISNRLKILVENTTKVRWNWWPLGQGKRMLNPGESRLFWRCTCGVEQWEEISPEQREFVERILEWSDNCPPLASRCAVRRVQVTLFSSIKGILQYAGGQITRPSRAATRYTPQESNSSTPPENQRQPLTGATPLQQQQGPTIGQQVQATIPDPNDSLQWWILFGVRGARRTLVPTQIHVTSQTTDGHIFQELKRCYMIYRGRLRLWFSVWRLEYCEVVKFSRLTPDRMVREYRELPSDKDYHYDPRAGERDVRNPPISPHHFQTLFYACPSPSRIPKRTREFEKDQSSPIWGFETVFAVSFSYVLAYHLVMVAGPLVFWGLWMKFHPDDLQNASVPITVVIGALSLFWSGAGILTSRERE</sequence>
<dbReference type="Proteomes" id="UP001140511">
    <property type="component" value="Unassembled WGS sequence"/>
</dbReference>
<evidence type="ECO:0000256" key="2">
    <source>
        <dbReference type="SAM" id="Phobius"/>
    </source>
</evidence>
<dbReference type="EMBL" id="JAOPEN010000003">
    <property type="protein sequence ID" value="KAJ4860990.1"/>
    <property type="molecule type" value="Genomic_DNA"/>
</dbReference>
<dbReference type="Pfam" id="PF05729">
    <property type="entry name" value="NACHT"/>
    <property type="match status" value="1"/>
</dbReference>
<dbReference type="Pfam" id="PF13374">
    <property type="entry name" value="TPR_10"/>
    <property type="match status" value="1"/>
</dbReference>
<name>A0A9W9E810_9HYPO</name>
<dbReference type="AlphaFoldDB" id="A0A9W9E810"/>
<evidence type="ECO:0000259" key="3">
    <source>
        <dbReference type="SMART" id="SM00382"/>
    </source>
</evidence>
<dbReference type="InterPro" id="IPR053137">
    <property type="entry name" value="NLR-like"/>
</dbReference>
<keyword evidence="5" id="KW-1185">Reference proteome</keyword>
<keyword evidence="2" id="KW-1133">Transmembrane helix</keyword>
<dbReference type="SMART" id="SM00382">
    <property type="entry name" value="AAA"/>
    <property type="match status" value="2"/>
</dbReference>
<feature type="compositionally biased region" description="Low complexity" evidence="1">
    <location>
        <begin position="1048"/>
        <end position="1059"/>
    </location>
</feature>
<dbReference type="InterPro" id="IPR027417">
    <property type="entry name" value="P-loop_NTPase"/>
</dbReference>
<dbReference type="Gene3D" id="3.40.50.300">
    <property type="entry name" value="P-loop containing nucleotide triphosphate hydrolases"/>
    <property type="match status" value="2"/>
</dbReference>
<dbReference type="InterPro" id="IPR003593">
    <property type="entry name" value="AAA+_ATPase"/>
</dbReference>
<comment type="caution">
    <text evidence="4">The sequence shown here is derived from an EMBL/GenBank/DDBJ whole genome shotgun (WGS) entry which is preliminary data.</text>
</comment>
<organism evidence="4 5">
    <name type="scientific">Trichoderma breve</name>
    <dbReference type="NCBI Taxonomy" id="2034170"/>
    <lineage>
        <taxon>Eukaryota</taxon>
        <taxon>Fungi</taxon>
        <taxon>Dikarya</taxon>
        <taxon>Ascomycota</taxon>
        <taxon>Pezizomycotina</taxon>
        <taxon>Sordariomycetes</taxon>
        <taxon>Hypocreomycetidae</taxon>
        <taxon>Hypocreales</taxon>
        <taxon>Hypocreaceae</taxon>
        <taxon>Trichoderma</taxon>
    </lineage>
</organism>
<dbReference type="SUPFAM" id="SSF52540">
    <property type="entry name" value="P-loop containing nucleoside triphosphate hydrolases"/>
    <property type="match status" value="2"/>
</dbReference>
<feature type="domain" description="AAA+ ATPase" evidence="3">
    <location>
        <begin position="344"/>
        <end position="480"/>
    </location>
</feature>
<feature type="region of interest" description="Disordered" evidence="1">
    <location>
        <begin position="1019"/>
        <end position="1059"/>
    </location>
</feature>
<evidence type="ECO:0000313" key="4">
    <source>
        <dbReference type="EMBL" id="KAJ4860990.1"/>
    </source>
</evidence>
<evidence type="ECO:0000313" key="5">
    <source>
        <dbReference type="Proteomes" id="UP001140511"/>
    </source>
</evidence>
<dbReference type="GO" id="GO:0043531">
    <property type="term" value="F:ADP binding"/>
    <property type="evidence" value="ECO:0007669"/>
    <property type="project" value="InterPro"/>
</dbReference>
<dbReference type="InterPro" id="IPR007111">
    <property type="entry name" value="NACHT_NTPase"/>
</dbReference>